<proteinExistence type="predicted"/>
<dbReference type="EMBL" id="JACJKY010000015">
    <property type="protein sequence ID" value="MBM6921365.1"/>
    <property type="molecule type" value="Genomic_DNA"/>
</dbReference>
<dbReference type="PIRSF" id="PIRSF038958">
    <property type="entry name" value="PG_synth_SpoVB"/>
    <property type="match status" value="1"/>
</dbReference>
<keyword evidence="8" id="KW-1185">Reference proteome</keyword>
<keyword evidence="4 6" id="KW-1133">Transmembrane helix</keyword>
<keyword evidence="3 6" id="KW-0812">Transmembrane</keyword>
<feature type="transmembrane region" description="Helical" evidence="6">
    <location>
        <begin position="124"/>
        <end position="144"/>
    </location>
</feature>
<comment type="caution">
    <text evidence="7">The sequence shown here is derived from an EMBL/GenBank/DDBJ whole genome shotgun (WGS) entry which is preliminary data.</text>
</comment>
<evidence type="ECO:0000256" key="2">
    <source>
        <dbReference type="ARBA" id="ARBA00022475"/>
    </source>
</evidence>
<reference evidence="7" key="2">
    <citation type="journal article" date="2021" name="Sci. Rep.">
        <title>The distribution of antibiotic resistance genes in chicken gut microbiota commensals.</title>
        <authorList>
            <person name="Juricova H."/>
            <person name="Matiasovicova J."/>
            <person name="Kubasova T."/>
            <person name="Cejkova D."/>
            <person name="Rychlik I."/>
        </authorList>
    </citation>
    <scope>NUCLEOTIDE SEQUENCE</scope>
    <source>
        <strain evidence="7">An559</strain>
    </source>
</reference>
<gene>
    <name evidence="7" type="ORF">H6A12_09380</name>
</gene>
<name>A0A938X7K2_9FIRM</name>
<evidence type="ECO:0000313" key="7">
    <source>
        <dbReference type="EMBL" id="MBM6921365.1"/>
    </source>
</evidence>
<evidence type="ECO:0000256" key="4">
    <source>
        <dbReference type="ARBA" id="ARBA00022989"/>
    </source>
</evidence>
<dbReference type="InterPro" id="IPR002797">
    <property type="entry name" value="Polysacc_synth"/>
</dbReference>
<feature type="transmembrane region" description="Helical" evidence="6">
    <location>
        <begin position="41"/>
        <end position="65"/>
    </location>
</feature>
<dbReference type="InterPro" id="IPR024923">
    <property type="entry name" value="PG_synth_SpoVB"/>
</dbReference>
<keyword evidence="2" id="KW-1003">Cell membrane</keyword>
<feature type="transmembrane region" description="Helical" evidence="6">
    <location>
        <begin position="440"/>
        <end position="459"/>
    </location>
</feature>
<reference evidence="7" key="1">
    <citation type="submission" date="2020-08" db="EMBL/GenBank/DDBJ databases">
        <authorList>
            <person name="Cejkova D."/>
            <person name="Kubasova T."/>
            <person name="Jahodarova E."/>
            <person name="Rychlik I."/>
        </authorList>
    </citation>
    <scope>NUCLEOTIDE SEQUENCE</scope>
    <source>
        <strain evidence="7">An559</strain>
    </source>
</reference>
<sequence length="500" mass="54865">MQKKSFFKSTLVLTVAGLFLRGTQTGFSVWLANRIGAQGMGLFQLACSVYMLAVTLSTSGITIAVTRIVSEQQAKNEPAGIKKAFWLGFCTSLFLGITAALLLFFCADWAAINWLGEPRTAPLLKVFSLCIPFLSTAAVIRGYFLGLRRAALSVSGDVVEQIIGIAATVWLLSLCTPGDLTSACMALAVGSVLSEILSCIYAFCSFWVTRPKTNKKAPRGISRQMGTIVLPIAAGNNIRSVLSSIENSLVPSGLKQYGAQHTQALAQYGMVKGMVLPLLTFPAVLLSPIASLLVPEVSAAAAVHNKKRVLYMTKRCLRLTFWYAFGIMGIMLLFADEIGVFFFQSTQVSGYLRAAAPLIPLLYVDQIVDGILKGLNQQVASMKYNTADALMRVALVFFLVPLFGMNGYLFMLYAGTIFNASMSALQLIRVIKLRIDLVRFILLPLFVCFLSCLCTRLLIHTSFLIGILFCLFVYISLLFLFGCISKTDRLLFRKKNQKFF</sequence>
<accession>A0A938X7K2</accession>
<dbReference type="PANTHER" id="PTHR30250:SF21">
    <property type="entry name" value="LIPID II FLIPPASE MURJ"/>
    <property type="match status" value="1"/>
</dbReference>
<organism evidence="7 8">
    <name type="scientific">Merdimmobilis hominis</name>
    <dbReference type="NCBI Taxonomy" id="2897707"/>
    <lineage>
        <taxon>Bacteria</taxon>
        <taxon>Bacillati</taxon>
        <taxon>Bacillota</taxon>
        <taxon>Clostridia</taxon>
        <taxon>Eubacteriales</taxon>
        <taxon>Oscillospiraceae</taxon>
        <taxon>Merdimmobilis</taxon>
    </lineage>
</organism>
<dbReference type="AlphaFoldDB" id="A0A938X7K2"/>
<keyword evidence="5 6" id="KW-0472">Membrane</keyword>
<feature type="transmembrane region" description="Helical" evidence="6">
    <location>
        <begin position="316"/>
        <end position="334"/>
    </location>
</feature>
<dbReference type="GO" id="GO:0005886">
    <property type="term" value="C:plasma membrane"/>
    <property type="evidence" value="ECO:0007669"/>
    <property type="project" value="UniProtKB-SubCell"/>
</dbReference>
<dbReference type="InterPro" id="IPR050833">
    <property type="entry name" value="Poly_Biosynth_Transport"/>
</dbReference>
<feature type="transmembrane region" description="Helical" evidence="6">
    <location>
        <begin position="465"/>
        <end position="485"/>
    </location>
</feature>
<evidence type="ECO:0000256" key="1">
    <source>
        <dbReference type="ARBA" id="ARBA00004651"/>
    </source>
</evidence>
<protein>
    <submittedName>
        <fullName evidence="7">Oligosaccharide flippase family protein</fullName>
    </submittedName>
</protein>
<evidence type="ECO:0000256" key="3">
    <source>
        <dbReference type="ARBA" id="ARBA00022692"/>
    </source>
</evidence>
<evidence type="ECO:0000256" key="6">
    <source>
        <dbReference type="SAM" id="Phobius"/>
    </source>
</evidence>
<evidence type="ECO:0000256" key="5">
    <source>
        <dbReference type="ARBA" id="ARBA00023136"/>
    </source>
</evidence>
<dbReference type="Proteomes" id="UP000774750">
    <property type="component" value="Unassembled WGS sequence"/>
</dbReference>
<feature type="transmembrane region" description="Helical" evidence="6">
    <location>
        <begin position="151"/>
        <end position="173"/>
    </location>
</feature>
<dbReference type="Pfam" id="PF01943">
    <property type="entry name" value="Polysacc_synt"/>
    <property type="match status" value="1"/>
</dbReference>
<feature type="transmembrane region" description="Helical" evidence="6">
    <location>
        <begin position="85"/>
        <end position="112"/>
    </location>
</feature>
<evidence type="ECO:0000313" key="8">
    <source>
        <dbReference type="Proteomes" id="UP000774750"/>
    </source>
</evidence>
<feature type="transmembrane region" description="Helical" evidence="6">
    <location>
        <begin position="185"/>
        <end position="209"/>
    </location>
</feature>
<dbReference type="PANTHER" id="PTHR30250">
    <property type="entry name" value="PST FAMILY PREDICTED COLANIC ACID TRANSPORTER"/>
    <property type="match status" value="1"/>
</dbReference>
<dbReference type="RefSeq" id="WP_204447226.1">
    <property type="nucleotide sequence ID" value="NZ_JACJKY010000015.1"/>
</dbReference>
<comment type="subcellular location">
    <subcellularLocation>
        <location evidence="1">Cell membrane</location>
        <topology evidence="1">Multi-pass membrane protein</topology>
    </subcellularLocation>
</comment>